<dbReference type="Pfam" id="PF09238">
    <property type="entry name" value="IL4Ra_N"/>
    <property type="match status" value="1"/>
</dbReference>
<protein>
    <recommendedName>
        <fullName evidence="3">Interleukin-4 receptor subunit alpha</fullName>
    </recommendedName>
</protein>
<comment type="caution">
    <text evidence="13">The sequence shown here is derived from an EMBL/GenBank/DDBJ whole genome shotgun (WGS) entry which is preliminary data.</text>
</comment>
<sequence length="1587" mass="176862">MEVMTAGPVQEFACFTDYDKELVCHWKVPAQTNCSKEFLLCYSKEISSTPNVCVPENGKDSLRCTCTICPEYFVSSLTYSLALQFNGTHMWNYNVTPALVVKPRAPKNLTIEKAENGNFNLSWEESYSPSSMLSGQPVIYELKYWRKQHPTEVSVKAINYRAKSFEITASSLRRGCDYIASLRCNYTDYPAYWSEWSEEVEFHYDYQVTPEDILQLAVPISCILIMAGSVICYFCFTKVKKELWDEIPNPAKSHLVVKNVKFSVLCYFDEIKFPFHDLKQNHTEKQISCKNCLAQSLSSQNFKGKDNIRNVEKSCSCRSKCEEWLPKGSNAVLTPDTTPFEESIEICECLTDSETESQEETDNQITMFEPCESSIGAFREHNEALANMFDALLADENNVKDNKDPDILTDERKTFEKLQLGNPSQRNPKESTAQNQRPHDISHTASLFAKASQDDYNCSTASKESELSEESFESGYRSSSINSVSLDGRDLQQIVHQGLFLCSSESEQDSCVLIQESTNKTLFETKTDRINNPANKSFDPLVSASTGLCGSAYKSFDSLMFPSVEPSGSAYKSCDTLVSPSLEPCCSAYRSFDVLVSSCKERSSSSYKSFDALMSQSMANSSLSRSFESACSSQLPRQLETPECSCRDQIAQPASNRTHYINYRSPCSELDFPNTCSECTDFPSFSTHANEGSSAFPSEEEIHNQVMYQNFEEKTNITSCFIAPQPSGYQHFHSASKCTGPYCDSDNEVISRSLHEPFFGLLRNSLREAPPNTAICEPDLRTEDSVCLIVQGPDCSVVSGLASSENDTQPCDGSSWIDSSSELSGDSNDENISREEQLLHMLELNCQDLNSRERTTKGTKQKSFNPTGKVMQESGHNKLNTACHCHPHNHFRELGDVEGSEEVLKHAEGRGAGSAGSLPASLDSIRLNLDRKTAEPMELHISDKQTPHCLRVAVRTRSALAMEAAPVVSSQLRCGGSGSYCVAIADQCMCLAGPGLEAVCCENLTCFVDYIQTLSCILRNDLGAGSYNLTATWVPEEDPENTVAACSLLQFSRNTSHTEYMCTVDMTELLADTKVQVDVTEITDRQHVISKDFYLSENIKPQPPFNLTHLFSEGYNISWETFYQESPFHFLNKELEYQLRYKRRTDTWETEKTKAVHEDKRTLVILPWELQANTEYEFQVRARPREGSDYHGVWSEWSSPLSLKTSPAGYKCKVSLNDPSLSPAVTQRAGLGWLVLFGVVVSVMASITTCLAKQQSLWKKMACIPDPAPFFKPLFLVHNGDFKKWVGGSHMKMTFDFFEWGIVLPEVLEVYTMHPSNSTSQEELHELKKKLPCKTCVSCLTAPGHDSQSLQSSVNSSGGTEDQSYGHLSIDTVTVADESGSCNCQCSRNHVYRGHEHTSEGDGSAGEPGYPKVNTDEEDRKISCDLHLAELSTQDKILASGSVSTDPLRSTIVPAHQQVERSLEGGVGSILEALCLQPHQWDLESPGSLPSPDGESVSYSEGSYDFFPHSTRPGDSYPMICVDLDTIDSGFVDSDCGSPLDCEFGQNSQTNCGPIPLEQERQDFPRSYVKQWVSYHSDSPVSGTQTN</sequence>
<keyword evidence="5" id="KW-0732">Signal</keyword>
<dbReference type="InterPro" id="IPR003961">
    <property type="entry name" value="FN3_dom"/>
</dbReference>
<evidence type="ECO:0000259" key="12">
    <source>
        <dbReference type="PROSITE" id="PS50853"/>
    </source>
</evidence>
<keyword evidence="6" id="KW-1133">Transmembrane helix</keyword>
<evidence type="ECO:0000256" key="11">
    <source>
        <dbReference type="SAM" id="MobiDB-lite"/>
    </source>
</evidence>
<evidence type="ECO:0000313" key="14">
    <source>
        <dbReference type="Proteomes" id="UP001145742"/>
    </source>
</evidence>
<dbReference type="InterPro" id="IPR003531">
    <property type="entry name" value="Hempt_rcpt_S_F1_CS"/>
</dbReference>
<feature type="region of interest" description="Disordered" evidence="11">
    <location>
        <begin position="1395"/>
        <end position="1414"/>
    </location>
</feature>
<comment type="subcellular location">
    <subcellularLocation>
        <location evidence="1">Membrane</location>
        <topology evidence="1">Single-pass type I membrane protein</topology>
    </subcellularLocation>
</comment>
<dbReference type="InterPro" id="IPR013783">
    <property type="entry name" value="Ig-like_fold"/>
</dbReference>
<accession>A0ABQ9DUA3</accession>
<keyword evidence="14" id="KW-1185">Reference proteome</keyword>
<dbReference type="InterPro" id="IPR036116">
    <property type="entry name" value="FN3_sf"/>
</dbReference>
<dbReference type="InterPro" id="IPR015319">
    <property type="entry name" value="IL-4_rcpt-alpha_N"/>
</dbReference>
<keyword evidence="8" id="KW-0675">Receptor</keyword>
<feature type="region of interest" description="Disordered" evidence="11">
    <location>
        <begin position="804"/>
        <end position="829"/>
    </location>
</feature>
<evidence type="ECO:0000256" key="1">
    <source>
        <dbReference type="ARBA" id="ARBA00004479"/>
    </source>
</evidence>
<keyword evidence="9" id="KW-0325">Glycoprotein</keyword>
<dbReference type="CDD" id="cd00063">
    <property type="entry name" value="FN3"/>
    <property type="match status" value="2"/>
</dbReference>
<dbReference type="EMBL" id="WHWB01032361">
    <property type="protein sequence ID" value="KAJ7426007.1"/>
    <property type="molecule type" value="Genomic_DNA"/>
</dbReference>
<reference evidence="13" key="1">
    <citation type="submission" date="2019-10" db="EMBL/GenBank/DDBJ databases">
        <authorList>
            <person name="Soares A.E.R."/>
            <person name="Aleixo A."/>
            <person name="Schneider P."/>
            <person name="Miyaki C.Y."/>
            <person name="Schneider M.P."/>
            <person name="Mello C."/>
            <person name="Vasconcelos A.T.R."/>
        </authorList>
    </citation>
    <scope>NUCLEOTIDE SEQUENCE</scope>
    <source>
        <tissue evidence="13">Muscle</tissue>
    </source>
</reference>
<feature type="domain" description="Fibronectin type-III" evidence="12">
    <location>
        <begin position="105"/>
        <end position="212"/>
    </location>
</feature>
<evidence type="ECO:0000256" key="9">
    <source>
        <dbReference type="ARBA" id="ARBA00023180"/>
    </source>
</evidence>
<organism evidence="13 14">
    <name type="scientific">Willisornis vidua</name>
    <name type="common">Xingu scale-backed antbird</name>
    <dbReference type="NCBI Taxonomy" id="1566151"/>
    <lineage>
        <taxon>Eukaryota</taxon>
        <taxon>Metazoa</taxon>
        <taxon>Chordata</taxon>
        <taxon>Craniata</taxon>
        <taxon>Vertebrata</taxon>
        <taxon>Euteleostomi</taxon>
        <taxon>Archelosauria</taxon>
        <taxon>Archosauria</taxon>
        <taxon>Dinosauria</taxon>
        <taxon>Saurischia</taxon>
        <taxon>Theropoda</taxon>
        <taxon>Coelurosauria</taxon>
        <taxon>Aves</taxon>
        <taxon>Neognathae</taxon>
        <taxon>Neoaves</taxon>
        <taxon>Telluraves</taxon>
        <taxon>Australaves</taxon>
        <taxon>Passeriformes</taxon>
        <taxon>Thamnophilidae</taxon>
        <taxon>Willisornis</taxon>
    </lineage>
</organism>
<dbReference type="SMART" id="SM00060">
    <property type="entry name" value="FN3"/>
    <property type="match status" value="2"/>
</dbReference>
<dbReference type="PANTHER" id="PTHR23037">
    <property type="entry name" value="CYTOKINE RECEPTOR"/>
    <property type="match status" value="1"/>
</dbReference>
<feature type="compositionally biased region" description="Polar residues" evidence="11">
    <location>
        <begin position="421"/>
        <end position="436"/>
    </location>
</feature>
<evidence type="ECO:0000256" key="4">
    <source>
        <dbReference type="ARBA" id="ARBA00022692"/>
    </source>
</evidence>
<feature type="compositionally biased region" description="Low complexity" evidence="11">
    <location>
        <begin position="1347"/>
        <end position="1357"/>
    </location>
</feature>
<dbReference type="PROSITE" id="PS01355">
    <property type="entry name" value="HEMATOPO_REC_S_F1"/>
    <property type="match status" value="1"/>
</dbReference>
<dbReference type="PANTHER" id="PTHR23037:SF7">
    <property type="entry name" value="INTERLEUKIN-21 RECEPTOR"/>
    <property type="match status" value="1"/>
</dbReference>
<feature type="compositionally biased region" description="Polar residues" evidence="11">
    <location>
        <begin position="804"/>
        <end position="826"/>
    </location>
</feature>
<comment type="function">
    <text evidence="10">Receptor for both interleukin 4 and interleukin 13. Couples to the JAK1/2/3-STAT6 pathway. The IL4 response is involved in promoting Th2 differentiation. The IL4/IL13 responses are involved in regulating IgE production and, chemokine and mucus production at sites of allergic inflammation. In certain cell types, can signal through activation of insulin receptor substrates, IRS1/IRS2.</text>
</comment>
<comment type="similarity">
    <text evidence="2">Belongs to the type I cytokine receptor family. Type 4 subfamily.</text>
</comment>
<feature type="region of interest" description="Disordered" evidence="11">
    <location>
        <begin position="1343"/>
        <end position="1363"/>
    </location>
</feature>
<keyword evidence="4" id="KW-0812">Transmembrane</keyword>
<feature type="region of interest" description="Disordered" evidence="11">
    <location>
        <begin position="416"/>
        <end position="439"/>
    </location>
</feature>
<keyword evidence="7" id="KW-0472">Membrane</keyword>
<evidence type="ECO:0000256" key="2">
    <source>
        <dbReference type="ARBA" id="ARBA00008280"/>
    </source>
</evidence>
<evidence type="ECO:0000313" key="13">
    <source>
        <dbReference type="EMBL" id="KAJ7426007.1"/>
    </source>
</evidence>
<name>A0ABQ9DUA3_9PASS</name>
<proteinExistence type="inferred from homology"/>
<evidence type="ECO:0000256" key="10">
    <source>
        <dbReference type="ARBA" id="ARBA00025115"/>
    </source>
</evidence>
<evidence type="ECO:0000256" key="8">
    <source>
        <dbReference type="ARBA" id="ARBA00023170"/>
    </source>
</evidence>
<feature type="domain" description="Fibronectin type-III" evidence="12">
    <location>
        <begin position="1100"/>
        <end position="1208"/>
    </location>
</feature>
<evidence type="ECO:0000256" key="3">
    <source>
        <dbReference type="ARBA" id="ARBA00018975"/>
    </source>
</evidence>
<gene>
    <name evidence="13" type="ORF">WISP_19920</name>
</gene>
<dbReference type="Gene3D" id="2.60.40.10">
    <property type="entry name" value="Immunoglobulins"/>
    <property type="match status" value="4"/>
</dbReference>
<evidence type="ECO:0000256" key="6">
    <source>
        <dbReference type="ARBA" id="ARBA00022989"/>
    </source>
</evidence>
<dbReference type="Proteomes" id="UP001145742">
    <property type="component" value="Unassembled WGS sequence"/>
</dbReference>
<evidence type="ECO:0000256" key="7">
    <source>
        <dbReference type="ARBA" id="ARBA00023136"/>
    </source>
</evidence>
<dbReference type="PROSITE" id="PS50853">
    <property type="entry name" value="FN3"/>
    <property type="match status" value="2"/>
</dbReference>
<evidence type="ECO:0000256" key="5">
    <source>
        <dbReference type="ARBA" id="ARBA00022729"/>
    </source>
</evidence>
<dbReference type="SUPFAM" id="SSF49265">
    <property type="entry name" value="Fibronectin type III"/>
    <property type="match status" value="4"/>
</dbReference>